<proteinExistence type="predicted"/>
<name>A0AAW2PUG9_9LAMI</name>
<gene>
    <name evidence="1" type="ORF">Sangu_0689500</name>
</gene>
<dbReference type="EMBL" id="JACGWK010000004">
    <property type="protein sequence ID" value="KAL0358401.1"/>
    <property type="molecule type" value="Genomic_DNA"/>
</dbReference>
<comment type="caution">
    <text evidence="1">The sequence shown here is derived from an EMBL/GenBank/DDBJ whole genome shotgun (WGS) entry which is preliminary data.</text>
</comment>
<organism evidence="1">
    <name type="scientific">Sesamum angustifolium</name>
    <dbReference type="NCBI Taxonomy" id="2727405"/>
    <lineage>
        <taxon>Eukaryota</taxon>
        <taxon>Viridiplantae</taxon>
        <taxon>Streptophyta</taxon>
        <taxon>Embryophyta</taxon>
        <taxon>Tracheophyta</taxon>
        <taxon>Spermatophyta</taxon>
        <taxon>Magnoliopsida</taxon>
        <taxon>eudicotyledons</taxon>
        <taxon>Gunneridae</taxon>
        <taxon>Pentapetalae</taxon>
        <taxon>asterids</taxon>
        <taxon>lamiids</taxon>
        <taxon>Lamiales</taxon>
        <taxon>Pedaliaceae</taxon>
        <taxon>Sesamum</taxon>
    </lineage>
</organism>
<accession>A0AAW2PUG9</accession>
<reference evidence="1" key="2">
    <citation type="journal article" date="2024" name="Plant">
        <title>Genomic evolution and insights into agronomic trait innovations of Sesamum species.</title>
        <authorList>
            <person name="Miao H."/>
            <person name="Wang L."/>
            <person name="Qu L."/>
            <person name="Liu H."/>
            <person name="Sun Y."/>
            <person name="Le M."/>
            <person name="Wang Q."/>
            <person name="Wei S."/>
            <person name="Zheng Y."/>
            <person name="Lin W."/>
            <person name="Duan Y."/>
            <person name="Cao H."/>
            <person name="Xiong S."/>
            <person name="Wang X."/>
            <person name="Wei L."/>
            <person name="Li C."/>
            <person name="Ma Q."/>
            <person name="Ju M."/>
            <person name="Zhao R."/>
            <person name="Li G."/>
            <person name="Mu C."/>
            <person name="Tian Q."/>
            <person name="Mei H."/>
            <person name="Zhang T."/>
            <person name="Gao T."/>
            <person name="Zhang H."/>
        </authorList>
    </citation>
    <scope>NUCLEOTIDE SEQUENCE</scope>
    <source>
        <strain evidence="1">G01</strain>
    </source>
</reference>
<dbReference type="AlphaFoldDB" id="A0AAW2PUG9"/>
<reference evidence="1" key="1">
    <citation type="submission" date="2020-06" db="EMBL/GenBank/DDBJ databases">
        <authorList>
            <person name="Li T."/>
            <person name="Hu X."/>
            <person name="Zhang T."/>
            <person name="Song X."/>
            <person name="Zhang H."/>
            <person name="Dai N."/>
            <person name="Sheng W."/>
            <person name="Hou X."/>
            <person name="Wei L."/>
        </authorList>
    </citation>
    <scope>NUCLEOTIDE SEQUENCE</scope>
    <source>
        <strain evidence="1">G01</strain>
        <tissue evidence="1">Leaf</tissue>
    </source>
</reference>
<sequence length="59" mass="6711">MATSPHRHGGDIALDLGGCRPDPTEAISPLMIGFWVTEVGHLRRPIFFSVGARRRWRRR</sequence>
<evidence type="ECO:0000313" key="1">
    <source>
        <dbReference type="EMBL" id="KAL0358401.1"/>
    </source>
</evidence>
<protein>
    <submittedName>
        <fullName evidence="1">Uncharacterized protein</fullName>
    </submittedName>
</protein>